<name>A0A2Z6GCI3_9PROT</name>
<dbReference type="Pfam" id="PF04985">
    <property type="entry name" value="Phage_tube"/>
    <property type="match status" value="1"/>
</dbReference>
<organism evidence="1 2">
    <name type="scientific">Ferriphaselus amnicola</name>
    <dbReference type="NCBI Taxonomy" id="1188319"/>
    <lineage>
        <taxon>Bacteria</taxon>
        <taxon>Pseudomonadati</taxon>
        <taxon>Pseudomonadota</taxon>
        <taxon>Betaproteobacteria</taxon>
        <taxon>Nitrosomonadales</taxon>
        <taxon>Gallionellaceae</taxon>
        <taxon>Ferriphaselus</taxon>
    </lineage>
</organism>
<reference evidence="1 2" key="1">
    <citation type="submission" date="2018-06" db="EMBL/GenBank/DDBJ databases">
        <title>OYT1 Genome Sequencing.</title>
        <authorList>
            <person name="Kato S."/>
            <person name="Itoh T."/>
            <person name="Ohkuma M."/>
        </authorList>
    </citation>
    <scope>NUCLEOTIDE SEQUENCE [LARGE SCALE GENOMIC DNA]</scope>
    <source>
        <strain evidence="1 2">OYT1</strain>
    </source>
</reference>
<dbReference type="Proteomes" id="UP000033070">
    <property type="component" value="Chromosome"/>
</dbReference>
<sequence>MALPNKLKNFNVFNAGNSYMGQVAEFALPKLSRKFEDWRGGGMNGPVPVDLGIEKLESEMTCGGFMRQVFEQFGVTKVDGVMLRFNGAYQRDDTGAVDAVEVVVRGRHQEIDAGKAKGGDNTELKVKSGLSYYKLSINGTVLIEIDLINFVEIVNGVDILAAQRKAIGL</sequence>
<dbReference type="KEGG" id="fam:OYT1_ch1600"/>
<dbReference type="EMBL" id="AP018738">
    <property type="protein sequence ID" value="BBE51147.1"/>
    <property type="molecule type" value="Genomic_DNA"/>
</dbReference>
<evidence type="ECO:0000313" key="1">
    <source>
        <dbReference type="EMBL" id="BBE51147.1"/>
    </source>
</evidence>
<proteinExistence type="predicted"/>
<dbReference type="NCBIfam" id="TIGR01611">
    <property type="entry name" value="tail_tube"/>
    <property type="match status" value="1"/>
</dbReference>
<accession>A0A2Z6GCI3</accession>
<gene>
    <name evidence="1" type="ORF">OYT1_ch1600</name>
</gene>
<keyword evidence="2" id="KW-1185">Reference proteome</keyword>
<dbReference type="OrthoDB" id="3078668at2"/>
<dbReference type="AlphaFoldDB" id="A0A2Z6GCI3"/>
<dbReference type="STRING" id="1188319.OYT1_02450"/>
<dbReference type="RefSeq" id="WP_062627552.1">
    <property type="nucleotide sequence ID" value="NZ_AP018738.1"/>
</dbReference>
<evidence type="ECO:0000313" key="2">
    <source>
        <dbReference type="Proteomes" id="UP000033070"/>
    </source>
</evidence>
<dbReference type="InterPro" id="IPR006498">
    <property type="entry name" value="Tail_tube"/>
</dbReference>
<protein>
    <submittedName>
        <fullName evidence="1">Tail Tube protein</fullName>
    </submittedName>
</protein>